<comment type="subcellular location">
    <subcellularLocation>
        <location evidence="2">Cell membrane</location>
        <topology evidence="2">Multi-pass membrane protein</topology>
    </subcellularLocation>
</comment>
<dbReference type="EC" id="7.1.1.-" evidence="2"/>
<dbReference type="NCBIfam" id="NF005168">
    <property type="entry name" value="PRK06638.2-3"/>
    <property type="match status" value="1"/>
</dbReference>
<protein>
    <recommendedName>
        <fullName evidence="2">NADH-quinone oxidoreductase subunit J</fullName>
        <ecNumber evidence="2">7.1.1.-</ecNumber>
    </recommendedName>
</protein>
<comment type="function">
    <text evidence="2">NDH-1 shuttles electrons from NADH, via FMN and iron-sulfur (Fe-S) centers, to quinones in the respiratory chain. Couples the redox reaction to proton translocation (for every two electrons transferred, four hydrogen ions are translocated across the cytoplasmic membrane), and thus conserves the redox energy in a proton gradient.</text>
</comment>
<dbReference type="GO" id="GO:0008137">
    <property type="term" value="F:NADH dehydrogenase (ubiquinone) activity"/>
    <property type="evidence" value="ECO:0007669"/>
    <property type="project" value="UniProtKB-UniRule"/>
</dbReference>
<comment type="similarity">
    <text evidence="1 2">Belongs to the complex I subunit 6 family.</text>
</comment>
<feature type="transmembrane region" description="Helical" evidence="2">
    <location>
        <begin position="94"/>
        <end position="114"/>
    </location>
</feature>
<comment type="caution">
    <text evidence="3">The sequence shown here is derived from an EMBL/GenBank/DDBJ whole genome shotgun (WGS) entry which is preliminary data.</text>
</comment>
<feature type="transmembrane region" description="Helical" evidence="2">
    <location>
        <begin position="33"/>
        <end position="54"/>
    </location>
</feature>
<comment type="catalytic activity">
    <reaction evidence="2">
        <text>a quinone + NADH + 5 H(+)(in) = a quinol + NAD(+) + 4 H(+)(out)</text>
        <dbReference type="Rhea" id="RHEA:57888"/>
        <dbReference type="ChEBI" id="CHEBI:15378"/>
        <dbReference type="ChEBI" id="CHEBI:24646"/>
        <dbReference type="ChEBI" id="CHEBI:57540"/>
        <dbReference type="ChEBI" id="CHEBI:57945"/>
        <dbReference type="ChEBI" id="CHEBI:132124"/>
    </reaction>
</comment>
<dbReference type="AlphaFoldDB" id="A0A2R5EUK9"/>
<reference evidence="3 4" key="1">
    <citation type="submission" date="2017-08" db="EMBL/GenBank/DDBJ databases">
        <title>Substantial Increase in Enzyme Production by Combined Drug-Resistance Mutations in Paenibacillus agaridevorans.</title>
        <authorList>
            <person name="Tanaka Y."/>
            <person name="Funane K."/>
            <person name="Hosaka T."/>
            <person name="Shiwa Y."/>
            <person name="Fujita N."/>
            <person name="Miyazaki T."/>
            <person name="Yoshikawa H."/>
            <person name="Murakami K."/>
            <person name="Kasahara K."/>
            <person name="Inaoka T."/>
            <person name="Hiraga Y."/>
            <person name="Ochi K."/>
        </authorList>
    </citation>
    <scope>NUCLEOTIDE SEQUENCE [LARGE SCALE GENOMIC DNA]</scope>
    <source>
        <strain evidence="3 4">T-3040</strain>
    </source>
</reference>
<sequence>MFNVEVNGPFVAFFVFAAIMIGGAVLMISLEKVVHMVVSMAAVFLGLAGMYVLLDAEFAAFVQVLIYAGAVSILMVFGIMMTKHNAAKEPVRPLHETLAAVGALSLFGLLFYAIRQTDIPETGAAGAGGAPGAVTDNTLAIGELLYTGYIVPFELLSVLLTVAFIGAISLAKKEAE</sequence>
<feature type="transmembrane region" description="Helical" evidence="2">
    <location>
        <begin position="149"/>
        <end position="171"/>
    </location>
</feature>
<dbReference type="GO" id="GO:0048038">
    <property type="term" value="F:quinone binding"/>
    <property type="evidence" value="ECO:0007669"/>
    <property type="project" value="UniProtKB-UniRule"/>
</dbReference>
<dbReference type="PANTHER" id="PTHR33269:SF17">
    <property type="entry name" value="NADH-UBIQUINONE OXIDOREDUCTASE CHAIN 6"/>
    <property type="match status" value="1"/>
</dbReference>
<keyword evidence="2" id="KW-1133">Transmembrane helix</keyword>
<accession>A0A2R5EUK9</accession>
<keyword evidence="2" id="KW-1003">Cell membrane</keyword>
<keyword evidence="2" id="KW-0874">Quinone</keyword>
<feature type="transmembrane region" description="Helical" evidence="2">
    <location>
        <begin position="6"/>
        <end position="26"/>
    </location>
</feature>
<keyword evidence="2" id="KW-0472">Membrane</keyword>
<organism evidence="3 4">
    <name type="scientific">Paenibacillus agaridevorans</name>
    <dbReference type="NCBI Taxonomy" id="171404"/>
    <lineage>
        <taxon>Bacteria</taxon>
        <taxon>Bacillati</taxon>
        <taxon>Bacillota</taxon>
        <taxon>Bacilli</taxon>
        <taxon>Bacillales</taxon>
        <taxon>Paenibacillaceae</taxon>
        <taxon>Paenibacillus</taxon>
    </lineage>
</organism>
<dbReference type="PANTHER" id="PTHR33269">
    <property type="entry name" value="NADH-UBIQUINONE OXIDOREDUCTASE CHAIN 6"/>
    <property type="match status" value="1"/>
</dbReference>
<dbReference type="Pfam" id="PF00499">
    <property type="entry name" value="Oxidored_q3"/>
    <property type="match status" value="1"/>
</dbReference>
<dbReference type="RefSeq" id="WP_108994781.1">
    <property type="nucleotide sequence ID" value="NZ_BDQX01000292.1"/>
</dbReference>
<gene>
    <name evidence="3" type="ORF">PAT3040_04957</name>
</gene>
<dbReference type="GO" id="GO:0005886">
    <property type="term" value="C:plasma membrane"/>
    <property type="evidence" value="ECO:0007669"/>
    <property type="project" value="UniProtKB-SubCell"/>
</dbReference>
<evidence type="ECO:0000256" key="2">
    <source>
        <dbReference type="RuleBase" id="RU004429"/>
    </source>
</evidence>
<keyword evidence="2" id="KW-0520">NAD</keyword>
<dbReference type="InterPro" id="IPR042106">
    <property type="entry name" value="Nuo/plastoQ_OxRdtase_6_NuoJ"/>
</dbReference>
<evidence type="ECO:0000256" key="1">
    <source>
        <dbReference type="ARBA" id="ARBA00005698"/>
    </source>
</evidence>
<keyword evidence="4" id="KW-1185">Reference proteome</keyword>
<keyword evidence="3" id="KW-0830">Ubiquinone</keyword>
<proteinExistence type="inferred from homology"/>
<keyword evidence="2" id="KW-0812">Transmembrane</keyword>
<dbReference type="Gene3D" id="1.20.120.1200">
    <property type="entry name" value="NADH-ubiquinone/plastoquinone oxidoreductase chain 6, subunit NuoJ"/>
    <property type="match status" value="1"/>
</dbReference>
<evidence type="ECO:0000313" key="4">
    <source>
        <dbReference type="Proteomes" id="UP000245202"/>
    </source>
</evidence>
<dbReference type="InterPro" id="IPR001457">
    <property type="entry name" value="NADH_UbQ/plastoQ_OxRdtase_su6"/>
</dbReference>
<dbReference type="Proteomes" id="UP000245202">
    <property type="component" value="Unassembled WGS sequence"/>
</dbReference>
<name>A0A2R5EUK9_9BACL</name>
<evidence type="ECO:0000313" key="3">
    <source>
        <dbReference type="EMBL" id="GBG10237.1"/>
    </source>
</evidence>
<feature type="transmembrane region" description="Helical" evidence="2">
    <location>
        <begin position="60"/>
        <end position="82"/>
    </location>
</feature>
<dbReference type="EMBL" id="BDQX01000292">
    <property type="protein sequence ID" value="GBG10237.1"/>
    <property type="molecule type" value="Genomic_DNA"/>
</dbReference>